<reference evidence="1 2" key="1">
    <citation type="submission" date="2016-10" db="EMBL/GenBank/DDBJ databases">
        <authorList>
            <person name="de Groot N.N."/>
        </authorList>
    </citation>
    <scope>NUCLEOTIDE SEQUENCE [LARGE SCALE GENOMIC DNA]</scope>
    <source>
        <strain evidence="1 2">CGMCC 1.9157</strain>
    </source>
</reference>
<dbReference type="RefSeq" id="WP_175528151.1">
    <property type="nucleotide sequence ID" value="NZ_FOVR01000011.1"/>
</dbReference>
<sequence length="53" mass="6039">MSTVKAPWSYYQQVVVETYEASRHGRGKAIHVRPVEGEAFPVTMDVECSRSMH</sequence>
<gene>
    <name evidence="1" type="ORF">SAMN04488056_111188</name>
</gene>
<keyword evidence="2" id="KW-1185">Reference proteome</keyword>
<protein>
    <submittedName>
        <fullName evidence="1">Uncharacterized protein</fullName>
    </submittedName>
</protein>
<dbReference type="STRING" id="655353.SAMN04488056_111188"/>
<proteinExistence type="predicted"/>
<dbReference type="EMBL" id="FOVR01000011">
    <property type="protein sequence ID" value="SFO72688.1"/>
    <property type="molecule type" value="Genomic_DNA"/>
</dbReference>
<accession>A0A1I5JIN6</accession>
<name>A0A1I5JIN6_9HYPH</name>
<evidence type="ECO:0000313" key="2">
    <source>
        <dbReference type="Proteomes" id="UP000199236"/>
    </source>
</evidence>
<evidence type="ECO:0000313" key="1">
    <source>
        <dbReference type="EMBL" id="SFO72688.1"/>
    </source>
</evidence>
<dbReference type="AlphaFoldDB" id="A0A1I5JIN6"/>
<organism evidence="1 2">
    <name type="scientific">Cohaesibacter marisflavi</name>
    <dbReference type="NCBI Taxonomy" id="655353"/>
    <lineage>
        <taxon>Bacteria</taxon>
        <taxon>Pseudomonadati</taxon>
        <taxon>Pseudomonadota</taxon>
        <taxon>Alphaproteobacteria</taxon>
        <taxon>Hyphomicrobiales</taxon>
        <taxon>Cohaesibacteraceae</taxon>
    </lineage>
</organism>
<dbReference type="Proteomes" id="UP000199236">
    <property type="component" value="Unassembled WGS sequence"/>
</dbReference>